<keyword evidence="5" id="KW-0333">Golgi apparatus</keyword>
<evidence type="ECO:0000256" key="3">
    <source>
        <dbReference type="ARBA" id="ARBA00022676"/>
    </source>
</evidence>
<dbReference type="GO" id="GO:0016758">
    <property type="term" value="F:hexosyltransferase activity"/>
    <property type="evidence" value="ECO:0007669"/>
    <property type="project" value="TreeGrafter"/>
</dbReference>
<dbReference type="AlphaFoldDB" id="A0A8K0GDZ8"/>
<evidence type="ECO:0000313" key="10">
    <source>
        <dbReference type="Proteomes" id="UP000801492"/>
    </source>
</evidence>
<evidence type="ECO:0000256" key="2">
    <source>
        <dbReference type="ARBA" id="ARBA00009003"/>
    </source>
</evidence>
<keyword evidence="3" id="KW-0328">Glycosyltransferase</keyword>
<evidence type="ECO:0000256" key="1">
    <source>
        <dbReference type="ARBA" id="ARBA00004323"/>
    </source>
</evidence>
<comment type="similarity">
    <text evidence="2">Belongs to the glycosyltransferase 32 family.</text>
</comment>
<dbReference type="EMBL" id="VTPC01001823">
    <property type="protein sequence ID" value="KAF2901170.1"/>
    <property type="molecule type" value="Genomic_DNA"/>
</dbReference>
<dbReference type="GO" id="GO:0000139">
    <property type="term" value="C:Golgi membrane"/>
    <property type="evidence" value="ECO:0007669"/>
    <property type="project" value="UniProtKB-SubCell"/>
</dbReference>
<dbReference type="Gene3D" id="3.90.550.20">
    <property type="match status" value="1"/>
</dbReference>
<keyword evidence="7" id="KW-0812">Transmembrane</keyword>
<evidence type="ECO:0000313" key="9">
    <source>
        <dbReference type="EMBL" id="KAF2901170.1"/>
    </source>
</evidence>
<dbReference type="InterPro" id="IPR051981">
    <property type="entry name" value="Glycosyltransf_32"/>
</dbReference>
<protein>
    <recommendedName>
        <fullName evidence="8">Alpha 1,4-glycosyltransferase domain-containing protein</fullName>
    </recommendedName>
</protein>
<feature type="transmembrane region" description="Helical" evidence="7">
    <location>
        <begin position="12"/>
        <end position="35"/>
    </location>
</feature>
<evidence type="ECO:0000256" key="7">
    <source>
        <dbReference type="SAM" id="Phobius"/>
    </source>
</evidence>
<dbReference type="Proteomes" id="UP000801492">
    <property type="component" value="Unassembled WGS sequence"/>
</dbReference>
<proteinExistence type="inferred from homology"/>
<evidence type="ECO:0000256" key="4">
    <source>
        <dbReference type="ARBA" id="ARBA00022679"/>
    </source>
</evidence>
<dbReference type="PANTHER" id="PTHR12042">
    <property type="entry name" value="LACTOSYLCERAMIDE 4-ALPHA-GALACTOSYLTRANSFERASE ALPHA- 1,4-GALACTOSYLTRANSFERASE"/>
    <property type="match status" value="1"/>
</dbReference>
<dbReference type="InterPro" id="IPR007652">
    <property type="entry name" value="A1-4-GlycosylTfrase_dom"/>
</dbReference>
<evidence type="ECO:0000256" key="6">
    <source>
        <dbReference type="ARBA" id="ARBA00023136"/>
    </source>
</evidence>
<keyword evidence="7" id="KW-1133">Transmembrane helix</keyword>
<sequence>MFKLFHYPVRRNVLISIFAIMSISYITFMILTGLFKESIACYRIKGDSLPDISDVNPVKGKSIFFHETSCNSYTDGKIKISSRQACAVESAARMNPNFDVYLLYTSPGIIKYEDTTSDKFLKALLTYKNLKIYHLDFERYTKDTPLEDLYKSGQLESSSYAPSHASDVLRYLSLWKYGGIYLDLDVIVIKSLEDLSPNYAGSESQANVAAGVLNLAPTGDGHHFAELCVEDLKHNFNGDVWGYNGPGVITRFV</sequence>
<accession>A0A8K0GDZ8</accession>
<keyword evidence="4" id="KW-0808">Transferase</keyword>
<dbReference type="PANTHER" id="PTHR12042:SF21">
    <property type="entry name" value="ALPHA1,4-GALACTOSYLTRANSFERASE 1-RELATED"/>
    <property type="match status" value="1"/>
</dbReference>
<dbReference type="InterPro" id="IPR029044">
    <property type="entry name" value="Nucleotide-diphossugar_trans"/>
</dbReference>
<dbReference type="OrthoDB" id="409543at2759"/>
<feature type="domain" description="Alpha 1,4-glycosyltransferase" evidence="8">
    <location>
        <begin position="219"/>
        <end position="252"/>
    </location>
</feature>
<dbReference type="SUPFAM" id="SSF53448">
    <property type="entry name" value="Nucleotide-diphospho-sugar transferases"/>
    <property type="match status" value="1"/>
</dbReference>
<comment type="subcellular location">
    <subcellularLocation>
        <location evidence="1">Golgi apparatus membrane</location>
        <topology evidence="1">Single-pass type II membrane protein</topology>
    </subcellularLocation>
</comment>
<reference evidence="9" key="1">
    <citation type="submission" date="2019-08" db="EMBL/GenBank/DDBJ databases">
        <title>The genome of the North American firefly Photinus pyralis.</title>
        <authorList>
            <consortium name="Photinus pyralis genome working group"/>
            <person name="Fallon T.R."/>
            <person name="Sander Lower S.E."/>
            <person name="Weng J.-K."/>
        </authorList>
    </citation>
    <scope>NUCLEOTIDE SEQUENCE</scope>
    <source>
        <strain evidence="9">TRF0915ILg1</strain>
        <tissue evidence="9">Whole body</tissue>
    </source>
</reference>
<keyword evidence="6 7" id="KW-0472">Membrane</keyword>
<dbReference type="InterPro" id="IPR007577">
    <property type="entry name" value="GlycoTrfase_DXD_sugar-bd_CS"/>
</dbReference>
<evidence type="ECO:0000259" key="8">
    <source>
        <dbReference type="Pfam" id="PF04572"/>
    </source>
</evidence>
<dbReference type="Pfam" id="PF04488">
    <property type="entry name" value="Gly_transf_sug"/>
    <property type="match status" value="1"/>
</dbReference>
<name>A0A8K0GDZ8_IGNLU</name>
<dbReference type="GO" id="GO:0006688">
    <property type="term" value="P:glycosphingolipid biosynthetic process"/>
    <property type="evidence" value="ECO:0007669"/>
    <property type="project" value="TreeGrafter"/>
</dbReference>
<dbReference type="Pfam" id="PF04572">
    <property type="entry name" value="Gb3_synth"/>
    <property type="match status" value="1"/>
</dbReference>
<organism evidence="9 10">
    <name type="scientific">Ignelater luminosus</name>
    <name type="common">Cucubano</name>
    <name type="synonym">Pyrophorus luminosus</name>
    <dbReference type="NCBI Taxonomy" id="2038154"/>
    <lineage>
        <taxon>Eukaryota</taxon>
        <taxon>Metazoa</taxon>
        <taxon>Ecdysozoa</taxon>
        <taxon>Arthropoda</taxon>
        <taxon>Hexapoda</taxon>
        <taxon>Insecta</taxon>
        <taxon>Pterygota</taxon>
        <taxon>Neoptera</taxon>
        <taxon>Endopterygota</taxon>
        <taxon>Coleoptera</taxon>
        <taxon>Polyphaga</taxon>
        <taxon>Elateriformia</taxon>
        <taxon>Elateroidea</taxon>
        <taxon>Elateridae</taxon>
        <taxon>Agrypninae</taxon>
        <taxon>Pyrophorini</taxon>
        <taxon>Ignelater</taxon>
    </lineage>
</organism>
<keyword evidence="10" id="KW-1185">Reference proteome</keyword>
<comment type="caution">
    <text evidence="9">The sequence shown here is derived from an EMBL/GenBank/DDBJ whole genome shotgun (WGS) entry which is preliminary data.</text>
</comment>
<gene>
    <name evidence="9" type="ORF">ILUMI_05017</name>
</gene>
<evidence type="ECO:0000256" key="5">
    <source>
        <dbReference type="ARBA" id="ARBA00023034"/>
    </source>
</evidence>